<dbReference type="Proteomes" id="UP000696280">
    <property type="component" value="Unassembled WGS sequence"/>
</dbReference>
<feature type="compositionally biased region" description="Polar residues" evidence="1">
    <location>
        <begin position="59"/>
        <end position="68"/>
    </location>
</feature>
<protein>
    <submittedName>
        <fullName evidence="2">Uncharacterized protein</fullName>
    </submittedName>
</protein>
<feature type="compositionally biased region" description="Polar residues" evidence="1">
    <location>
        <begin position="85"/>
        <end position="97"/>
    </location>
</feature>
<feature type="region of interest" description="Disordered" evidence="1">
    <location>
        <begin position="140"/>
        <end position="201"/>
    </location>
</feature>
<evidence type="ECO:0000313" key="2">
    <source>
        <dbReference type="EMBL" id="CAG8948822.1"/>
    </source>
</evidence>
<name>A0A9N9KNQ0_9HELO</name>
<feature type="compositionally biased region" description="Acidic residues" evidence="1">
    <location>
        <begin position="143"/>
        <end position="152"/>
    </location>
</feature>
<feature type="compositionally biased region" description="Basic residues" evidence="1">
    <location>
        <begin position="43"/>
        <end position="54"/>
    </location>
</feature>
<reference evidence="2" key="1">
    <citation type="submission" date="2021-07" db="EMBL/GenBank/DDBJ databases">
        <authorList>
            <person name="Durling M."/>
        </authorList>
    </citation>
    <scope>NUCLEOTIDE SEQUENCE</scope>
</reference>
<feature type="region of interest" description="Disordered" evidence="1">
    <location>
        <begin position="248"/>
        <end position="275"/>
    </location>
</feature>
<dbReference type="EMBL" id="CAJVRL010000001">
    <property type="protein sequence ID" value="CAG8948822.1"/>
    <property type="molecule type" value="Genomic_DNA"/>
</dbReference>
<proteinExistence type="predicted"/>
<dbReference type="OrthoDB" id="10538400at2759"/>
<evidence type="ECO:0000256" key="1">
    <source>
        <dbReference type="SAM" id="MobiDB-lite"/>
    </source>
</evidence>
<evidence type="ECO:0000313" key="3">
    <source>
        <dbReference type="Proteomes" id="UP000696280"/>
    </source>
</evidence>
<sequence length="450" mass="50955">MSPSPSLPYPKTRFRHPLHIYINATLHTSSHPQTREPPPASRKPTRQLHRRYQHYHNASDLTTITRPTSPIAANKEIPTTRRHQTTTLSPKDVTPPQSLRIDTTFHTLSNVNLGPLGFSSQSLRERSIRPSMARYLRPVARNEEDEEVDPGDTSDTSEGFGSALRRMRRERRGSERARYEDEDEKEDFHEEEIPTQPPTPRLIHLDLVPPSDSNSDLSPITNLPTPTIPTPHIPVARPKYSSAFEGRRLASSTRTNKREPLKVVTPPSRSNAQKAKELVKSKKEFRSYLQSLRKRVEVLERGGGWEIGGEVMNAEMEMKKVPLHNRRSHTNTLPPLPLPHHQNSATLLQLQHINFSSPSWLFGDAGSSRIRALLEASDDRFAVLINSDSVDGRVSLRAEMEERIRGLVGEGGNEHEMRNGDTRKYTDEEIEPLDLGVSVADDEGDWWGIV</sequence>
<gene>
    <name evidence="2" type="ORF">HYFRA_00001945</name>
</gene>
<feature type="region of interest" description="Disordered" evidence="1">
    <location>
        <begin position="26"/>
        <end position="97"/>
    </location>
</feature>
<dbReference type="AlphaFoldDB" id="A0A9N9KNQ0"/>
<organism evidence="2 3">
    <name type="scientific">Hymenoscyphus fraxineus</name>
    <dbReference type="NCBI Taxonomy" id="746836"/>
    <lineage>
        <taxon>Eukaryota</taxon>
        <taxon>Fungi</taxon>
        <taxon>Dikarya</taxon>
        <taxon>Ascomycota</taxon>
        <taxon>Pezizomycotina</taxon>
        <taxon>Leotiomycetes</taxon>
        <taxon>Helotiales</taxon>
        <taxon>Helotiaceae</taxon>
        <taxon>Hymenoscyphus</taxon>
    </lineage>
</organism>
<comment type="caution">
    <text evidence="2">The sequence shown here is derived from an EMBL/GenBank/DDBJ whole genome shotgun (WGS) entry which is preliminary data.</text>
</comment>
<accession>A0A9N9KNQ0</accession>
<keyword evidence="3" id="KW-1185">Reference proteome</keyword>